<proteinExistence type="inferred from homology"/>
<dbReference type="PANTHER" id="PTHR46072:SF2">
    <property type="entry name" value="AMIDASE (EUROFUNG)"/>
    <property type="match status" value="1"/>
</dbReference>
<dbReference type="AlphaFoldDB" id="A0AAJ4XRC4"/>
<evidence type="ECO:0000256" key="4">
    <source>
        <dbReference type="ARBA" id="ARBA00022801"/>
    </source>
</evidence>
<dbReference type="PANTHER" id="PTHR46072">
    <property type="entry name" value="AMIDASE-RELATED-RELATED"/>
    <property type="match status" value="1"/>
</dbReference>
<keyword evidence="9" id="KW-1185">Reference proteome</keyword>
<dbReference type="InterPro" id="IPR020556">
    <property type="entry name" value="Amidase_CS"/>
</dbReference>
<gene>
    <name evidence="8" type="ORF">MEPE_06150</name>
</gene>
<dbReference type="PROSITE" id="PS00571">
    <property type="entry name" value="AMIDASES"/>
    <property type="match status" value="1"/>
</dbReference>
<dbReference type="EMBL" id="OAPG01000019">
    <property type="protein sequence ID" value="SNX87440.1"/>
    <property type="molecule type" value="Genomic_DNA"/>
</dbReference>
<evidence type="ECO:0000256" key="3">
    <source>
        <dbReference type="ARBA" id="ARBA00012922"/>
    </source>
</evidence>
<protein>
    <recommendedName>
        <fullName evidence="3">amidase</fullName>
        <ecNumber evidence="3">3.5.1.4</ecNumber>
    </recommendedName>
</protein>
<feature type="domain" description="Amidase" evidence="7">
    <location>
        <begin position="131"/>
        <end position="586"/>
    </location>
</feature>
<evidence type="ECO:0000313" key="8">
    <source>
        <dbReference type="EMBL" id="SNX87440.1"/>
    </source>
</evidence>
<evidence type="ECO:0000256" key="2">
    <source>
        <dbReference type="ARBA" id="ARBA00009199"/>
    </source>
</evidence>
<comment type="caution">
    <text evidence="8">The sequence shown here is derived from an EMBL/GenBank/DDBJ whole genome shotgun (WGS) entry which is preliminary data.</text>
</comment>
<accession>A0AAJ4XRC4</accession>
<evidence type="ECO:0000256" key="6">
    <source>
        <dbReference type="PIRSR" id="PIRSR001221-2"/>
    </source>
</evidence>
<feature type="active site" description="Charge relay system" evidence="5">
    <location>
        <position position="187"/>
    </location>
</feature>
<comment type="catalytic activity">
    <reaction evidence="1">
        <text>a monocarboxylic acid amide + H2O = a monocarboxylate + NH4(+)</text>
        <dbReference type="Rhea" id="RHEA:12020"/>
        <dbReference type="ChEBI" id="CHEBI:15377"/>
        <dbReference type="ChEBI" id="CHEBI:28938"/>
        <dbReference type="ChEBI" id="CHEBI:35757"/>
        <dbReference type="ChEBI" id="CHEBI:83628"/>
        <dbReference type="EC" id="3.5.1.4"/>
    </reaction>
</comment>
<dbReference type="PIRSF" id="PIRSF001221">
    <property type="entry name" value="Amidase_fungi"/>
    <property type="match status" value="1"/>
</dbReference>
<dbReference type="Pfam" id="PF01425">
    <property type="entry name" value="Amidase"/>
    <property type="match status" value="1"/>
</dbReference>
<dbReference type="SUPFAM" id="SSF75304">
    <property type="entry name" value="Amidase signature (AS) enzymes"/>
    <property type="match status" value="1"/>
</dbReference>
<reference evidence="8" key="1">
    <citation type="submission" date="2023-10" db="EMBL/GenBank/DDBJ databases">
        <authorList>
            <person name="Guldener U."/>
        </authorList>
    </citation>
    <scope>NUCLEOTIDE SEQUENCE</scope>
    <source>
        <strain evidence="8">Mp4</strain>
    </source>
</reference>
<feature type="binding site" evidence="6">
    <location>
        <position position="236"/>
    </location>
    <ligand>
        <name>substrate</name>
    </ligand>
</feature>
<dbReference type="InterPro" id="IPR023631">
    <property type="entry name" value="Amidase_dom"/>
</dbReference>
<feature type="active site" description="Acyl-ester intermediate" evidence="5">
    <location>
        <position position="286"/>
    </location>
</feature>
<feature type="binding site" evidence="6">
    <location>
        <begin position="283"/>
        <end position="286"/>
    </location>
    <ligand>
        <name>substrate</name>
    </ligand>
</feature>
<evidence type="ECO:0000256" key="1">
    <source>
        <dbReference type="ARBA" id="ARBA00001311"/>
    </source>
</evidence>
<evidence type="ECO:0000313" key="9">
    <source>
        <dbReference type="Proteomes" id="UP001294444"/>
    </source>
</evidence>
<comment type="similarity">
    <text evidence="2">Belongs to the amidase family.</text>
</comment>
<dbReference type="Gene3D" id="3.90.1300.10">
    <property type="entry name" value="Amidase signature (AS) domain"/>
    <property type="match status" value="1"/>
</dbReference>
<dbReference type="InterPro" id="IPR036928">
    <property type="entry name" value="AS_sf"/>
</dbReference>
<feature type="binding site" evidence="6">
    <location>
        <position position="262"/>
    </location>
    <ligand>
        <name>substrate</name>
    </ligand>
</feature>
<sequence length="602" mass="66421">MSQAAVRLGFVPSHLLPSELAWSNSQTRLTNHRPNQVYHTIRKFASVWRTIFAPMSTWQQVAEAKRAQRELLIPSSYKVPSESLPPVNSDNVIDFPRTTGILTSREIEITEIDDVSVLLSQLASGDYTAVEVLEAFIKRSCIAHQLVNPLTEINFEAARKLAAELDAELKSTGRTRGPLHGLPISVKDQFQVQGSDATIGYISYANKPSTSDSVLVEVLKTAGAVPFVKTNLPQTIMYSETSNHLWGTTLNPHNRNLHPGGSSGGEGALVAMKGSPLGVGTDIGGSVRIPATLCGVFGLRPCSHRFPYEGAVNSLLGQITIPSVLGPLSRSLSGLTEFSKAVLAQEPWLLDPQTPSMPWNERRYRSAKFQKALNVGVMWHDGHVRPSPPYERAIKSVLHSLPNTCDIIDFEPYKTEEAMKIMGEAFCADGGKDISAAIKPLSEPLGPCFSGVGQAELGAYAVWQSNLRKLQFQKEYLDHWNNTASRTKDGRPIDVLICPGMAYTALPPGNDIYISYTGIWNLVDYPSVVLPVTKVDMKMDGKLAKREDFLSEDDEKWYKKWNPEEQKGAPVGIQVVGRRYEEEAVLGYAELIWERYAASQNK</sequence>
<keyword evidence="4" id="KW-0378">Hydrolase</keyword>
<dbReference type="EC" id="3.5.1.4" evidence="3"/>
<name>A0AAJ4XRC4_9BASI</name>
<dbReference type="GO" id="GO:0004040">
    <property type="term" value="F:amidase activity"/>
    <property type="evidence" value="ECO:0007669"/>
    <property type="project" value="UniProtKB-EC"/>
</dbReference>
<dbReference type="Proteomes" id="UP001294444">
    <property type="component" value="Unassembled WGS sequence"/>
</dbReference>
<feature type="active site" description="Charge relay system" evidence="5">
    <location>
        <position position="262"/>
    </location>
</feature>
<evidence type="ECO:0000256" key="5">
    <source>
        <dbReference type="PIRSR" id="PIRSR001221-1"/>
    </source>
</evidence>
<evidence type="ECO:0000259" key="7">
    <source>
        <dbReference type="Pfam" id="PF01425"/>
    </source>
</evidence>
<organism evidence="8 9">
    <name type="scientific">Melanopsichium pennsylvanicum</name>
    <dbReference type="NCBI Taxonomy" id="63383"/>
    <lineage>
        <taxon>Eukaryota</taxon>
        <taxon>Fungi</taxon>
        <taxon>Dikarya</taxon>
        <taxon>Basidiomycota</taxon>
        <taxon>Ustilaginomycotina</taxon>
        <taxon>Ustilaginomycetes</taxon>
        <taxon>Ustilaginales</taxon>
        <taxon>Ustilaginaceae</taxon>
        <taxon>Melanopsichium</taxon>
    </lineage>
</organism>